<dbReference type="RefSeq" id="WP_244457336.1">
    <property type="nucleotide sequence ID" value="NZ_AP025637.1"/>
</dbReference>
<accession>A0ABM7YAZ1</accession>
<proteinExistence type="predicted"/>
<dbReference type="InterPro" id="IPR049973">
    <property type="entry name" value="STY0301-like"/>
</dbReference>
<protein>
    <submittedName>
        <fullName evidence="2">Uncharacterized protein</fullName>
    </submittedName>
</protein>
<name>A0ABM7YAZ1_9PROT</name>
<organism evidence="2 3">
    <name type="scientific">Roseomonas fluvialis</name>
    <dbReference type="NCBI Taxonomy" id="1750527"/>
    <lineage>
        <taxon>Bacteria</taxon>
        <taxon>Pseudomonadati</taxon>
        <taxon>Pseudomonadota</taxon>
        <taxon>Alphaproteobacteria</taxon>
        <taxon>Acetobacterales</taxon>
        <taxon>Roseomonadaceae</taxon>
        <taxon>Roseomonas</taxon>
    </lineage>
</organism>
<keyword evidence="3" id="KW-1185">Reference proteome</keyword>
<feature type="chain" id="PRO_5047040647" evidence="1">
    <location>
        <begin position="20"/>
        <end position="137"/>
    </location>
</feature>
<sequence>MLRLAVIGLALTIVAPANGQEELPACPETIAVTDATQGAAPAGWQHFQRDMPHRLIDIRFYAGPPAEGRFVEPVAGSGRGTVVSMRYGLPAVEGPVWMSCVYAATAHVLVRQLTGPFPPHVRVNHDRADGRTFITYN</sequence>
<gene>
    <name evidence="2" type="ORF">Rmf_51780</name>
</gene>
<evidence type="ECO:0000313" key="2">
    <source>
        <dbReference type="EMBL" id="BDG75249.1"/>
    </source>
</evidence>
<reference evidence="2 3" key="1">
    <citation type="journal article" date="2016" name="Microbes Environ.">
        <title>Phylogenetically diverse aerobic anoxygenic phototrophic bacteria isolated from epilithic biofilms in Tama river, Japan.</title>
        <authorList>
            <person name="Hirose S."/>
            <person name="Matsuura K."/>
            <person name="Haruta S."/>
        </authorList>
    </citation>
    <scope>NUCLEOTIDE SEQUENCE [LARGE SCALE GENOMIC DNA]</scope>
    <source>
        <strain evidence="2 3">S08</strain>
    </source>
</reference>
<keyword evidence="1" id="KW-0732">Signal</keyword>
<dbReference type="Proteomes" id="UP000831327">
    <property type="component" value="Chromosome"/>
</dbReference>
<evidence type="ECO:0000256" key="1">
    <source>
        <dbReference type="SAM" id="SignalP"/>
    </source>
</evidence>
<dbReference type="EMBL" id="AP025637">
    <property type="protein sequence ID" value="BDG75249.1"/>
    <property type="molecule type" value="Genomic_DNA"/>
</dbReference>
<evidence type="ECO:0000313" key="3">
    <source>
        <dbReference type="Proteomes" id="UP000831327"/>
    </source>
</evidence>
<feature type="signal peptide" evidence="1">
    <location>
        <begin position="1"/>
        <end position="19"/>
    </location>
</feature>
<dbReference type="NCBIfam" id="NF042415">
    <property type="entry name" value="STY0301_fam"/>
    <property type="match status" value="1"/>
</dbReference>